<sequence length="69" mass="7689">MGESDNQTRVLSSIAVHESYLRLPASLIVSRTVKRAGNRTTIGETGRQHKMVKTVSCEQASVSDKRRLF</sequence>
<organism evidence="1 2">
    <name type="scientific">Trichuris muris</name>
    <name type="common">Mouse whipworm</name>
    <dbReference type="NCBI Taxonomy" id="70415"/>
    <lineage>
        <taxon>Eukaryota</taxon>
        <taxon>Metazoa</taxon>
        <taxon>Ecdysozoa</taxon>
        <taxon>Nematoda</taxon>
        <taxon>Enoplea</taxon>
        <taxon>Dorylaimia</taxon>
        <taxon>Trichinellida</taxon>
        <taxon>Trichuridae</taxon>
        <taxon>Trichuris</taxon>
    </lineage>
</organism>
<dbReference type="Proteomes" id="UP000046395">
    <property type="component" value="Unassembled WGS sequence"/>
</dbReference>
<dbReference type="WBParaSite" id="TMUE_2000008756.1">
    <property type="protein sequence ID" value="TMUE_2000008756.1"/>
    <property type="gene ID" value="WBGene00286030"/>
</dbReference>
<accession>A0A5S6QN26</accession>
<evidence type="ECO:0000313" key="2">
    <source>
        <dbReference type="WBParaSite" id="TMUE_2000008756.1"/>
    </source>
</evidence>
<name>A0A5S6QN26_TRIMR</name>
<evidence type="ECO:0000313" key="1">
    <source>
        <dbReference type="Proteomes" id="UP000046395"/>
    </source>
</evidence>
<proteinExistence type="predicted"/>
<keyword evidence="1" id="KW-1185">Reference proteome</keyword>
<protein>
    <submittedName>
        <fullName evidence="2">Uncharacterized protein</fullName>
    </submittedName>
</protein>
<reference evidence="2" key="1">
    <citation type="submission" date="2019-12" db="UniProtKB">
        <authorList>
            <consortium name="WormBaseParasite"/>
        </authorList>
    </citation>
    <scope>IDENTIFICATION</scope>
</reference>
<dbReference type="AlphaFoldDB" id="A0A5S6QN26"/>